<reference evidence="2" key="1">
    <citation type="journal article" date="2022" name="G3 (Bethesda)">
        <title>High quality genome of the basidiomycete yeast Dioszegia hungarica PDD-24b-2 isolated from cloud water.</title>
        <authorList>
            <person name="Jarrige D."/>
            <person name="Haridas S."/>
            <person name="Bleykasten-Grosshans C."/>
            <person name="Joly M."/>
            <person name="Nadalig T."/>
            <person name="Sancelme M."/>
            <person name="Vuilleumier S."/>
            <person name="Grigoriev I.V."/>
            <person name="Amato P."/>
            <person name="Bringel F."/>
        </authorList>
    </citation>
    <scope>NUCLEOTIDE SEQUENCE</scope>
    <source>
        <strain evidence="2">PDD-24b-2</strain>
    </source>
</reference>
<evidence type="ECO:0000256" key="1">
    <source>
        <dbReference type="SAM" id="MobiDB-lite"/>
    </source>
</evidence>
<feature type="region of interest" description="Disordered" evidence="1">
    <location>
        <begin position="1"/>
        <end position="38"/>
    </location>
</feature>
<evidence type="ECO:0000313" key="2">
    <source>
        <dbReference type="EMBL" id="KAI9638113.1"/>
    </source>
</evidence>
<dbReference type="EMBL" id="JAKWFO010000003">
    <property type="protein sequence ID" value="KAI9638113.1"/>
    <property type="molecule type" value="Genomic_DNA"/>
</dbReference>
<feature type="region of interest" description="Disordered" evidence="1">
    <location>
        <begin position="150"/>
        <end position="196"/>
    </location>
</feature>
<feature type="compositionally biased region" description="Low complexity" evidence="1">
    <location>
        <begin position="21"/>
        <end position="37"/>
    </location>
</feature>
<name>A0AA38LWQ6_9TREE</name>
<feature type="compositionally biased region" description="Low complexity" evidence="1">
    <location>
        <begin position="157"/>
        <end position="174"/>
    </location>
</feature>
<gene>
    <name evidence="2" type="ORF">MKK02DRAFT_42501</name>
</gene>
<proteinExistence type="predicted"/>
<dbReference type="AlphaFoldDB" id="A0AA38LWQ6"/>
<sequence length="408" mass="44284">MDPNEKPPVDEYPTSPPPPHDSLFPFLSSPSPSASLAVPPPPPAYSALPYRDIEFDFAPILNGKVGDVELETTDGKRFLVHRSVLESETVFFHIYYGFVPAWRLNVTGAAAANLPPNPHLPNPVQPQNALGLSNLIPQIITSLRHITAPPAAQTDNPTSVSPHTTSSPATEPAPIRAPSPPPKQVSAPTPTHSPYTWSVPETSSTLLAFLSLIYPSGFLTPTRQTLLTSPEIVGRVIRAAMGYQSAKALTLSRDRLSAWVHERPVDVYAMASFFKFSDLAILASGHAMKVPQTEWSEEAVKMMGRTAGARLRFLQEKRVAVLKQILEGGMEVDEHTPLCAMQVSMEGMWAERCAALARDIRPESGLGELLETDLTAMGQGQACGQCLLLFGRSVRRSMLAAQELPSTI</sequence>
<dbReference type="RefSeq" id="XP_052947890.1">
    <property type="nucleotide sequence ID" value="XM_053092021.1"/>
</dbReference>
<dbReference type="Proteomes" id="UP001164286">
    <property type="component" value="Unassembled WGS sequence"/>
</dbReference>
<feature type="compositionally biased region" description="Polar residues" evidence="1">
    <location>
        <begin position="186"/>
        <end position="196"/>
    </location>
</feature>
<comment type="caution">
    <text evidence="2">The sequence shown here is derived from an EMBL/GenBank/DDBJ whole genome shotgun (WGS) entry which is preliminary data.</text>
</comment>
<evidence type="ECO:0000313" key="3">
    <source>
        <dbReference type="Proteomes" id="UP001164286"/>
    </source>
</evidence>
<organism evidence="2 3">
    <name type="scientific">Dioszegia hungarica</name>
    <dbReference type="NCBI Taxonomy" id="4972"/>
    <lineage>
        <taxon>Eukaryota</taxon>
        <taxon>Fungi</taxon>
        <taxon>Dikarya</taxon>
        <taxon>Basidiomycota</taxon>
        <taxon>Agaricomycotina</taxon>
        <taxon>Tremellomycetes</taxon>
        <taxon>Tremellales</taxon>
        <taxon>Bulleribasidiaceae</taxon>
        <taxon>Dioszegia</taxon>
    </lineage>
</organism>
<protein>
    <recommendedName>
        <fullName evidence="4">BTB domain-containing protein</fullName>
    </recommendedName>
</protein>
<accession>A0AA38LWQ6</accession>
<keyword evidence="3" id="KW-1185">Reference proteome</keyword>
<evidence type="ECO:0008006" key="4">
    <source>
        <dbReference type="Google" id="ProtNLM"/>
    </source>
</evidence>
<dbReference type="GeneID" id="77731226"/>